<evidence type="ECO:0000259" key="2">
    <source>
        <dbReference type="Pfam" id="PF03109"/>
    </source>
</evidence>
<evidence type="ECO:0000256" key="1">
    <source>
        <dbReference type="ARBA" id="ARBA00009670"/>
    </source>
</evidence>
<comment type="similarity">
    <text evidence="1">Belongs to the protein kinase superfamily. ADCK protein kinase family.</text>
</comment>
<dbReference type="PANTHER" id="PTHR10566:SF113">
    <property type="entry name" value="PROTEIN ACTIVITY OF BC1 COMPLEX KINASE 7, CHLOROPLASTIC"/>
    <property type="match status" value="1"/>
</dbReference>
<protein>
    <recommendedName>
        <fullName evidence="2">ABC1 atypical kinase-like domain-containing protein</fullName>
    </recommendedName>
</protein>
<organism evidence="3">
    <name type="scientific">marine metagenome</name>
    <dbReference type="NCBI Taxonomy" id="408172"/>
    <lineage>
        <taxon>unclassified sequences</taxon>
        <taxon>metagenomes</taxon>
        <taxon>ecological metagenomes</taxon>
    </lineage>
</organism>
<reference evidence="3" key="1">
    <citation type="submission" date="2018-05" db="EMBL/GenBank/DDBJ databases">
        <authorList>
            <person name="Lanie J.A."/>
            <person name="Ng W.-L."/>
            <person name="Kazmierczak K.M."/>
            <person name="Andrzejewski T.M."/>
            <person name="Davidsen T.M."/>
            <person name="Wayne K.J."/>
            <person name="Tettelin H."/>
            <person name="Glass J.I."/>
            <person name="Rusch D."/>
            <person name="Podicherti R."/>
            <person name="Tsui H.-C.T."/>
            <person name="Winkler M.E."/>
        </authorList>
    </citation>
    <scope>NUCLEOTIDE SEQUENCE</scope>
</reference>
<feature type="non-terminal residue" evidence="3">
    <location>
        <position position="123"/>
    </location>
</feature>
<name>A0A382QRU7_9ZZZZ</name>
<dbReference type="AlphaFoldDB" id="A0A382QRU7"/>
<dbReference type="SUPFAM" id="SSF56112">
    <property type="entry name" value="Protein kinase-like (PK-like)"/>
    <property type="match status" value="1"/>
</dbReference>
<dbReference type="PANTHER" id="PTHR10566">
    <property type="entry name" value="CHAPERONE-ACTIVITY OF BC1 COMPLEX CABC1 -RELATED"/>
    <property type="match status" value="1"/>
</dbReference>
<dbReference type="InterPro" id="IPR004147">
    <property type="entry name" value="ABC1_dom"/>
</dbReference>
<dbReference type="EMBL" id="UINC01116107">
    <property type="protein sequence ID" value="SVC87618.1"/>
    <property type="molecule type" value="Genomic_DNA"/>
</dbReference>
<feature type="domain" description="ABC1 atypical kinase-like" evidence="2">
    <location>
        <begin position="30"/>
        <end position="114"/>
    </location>
</feature>
<proteinExistence type="inferred from homology"/>
<accession>A0A382QRU7</accession>
<gene>
    <name evidence="3" type="ORF">METZ01_LOCUS340472</name>
</gene>
<dbReference type="InterPro" id="IPR050154">
    <property type="entry name" value="UbiB_kinase"/>
</dbReference>
<evidence type="ECO:0000313" key="3">
    <source>
        <dbReference type="EMBL" id="SVC87618.1"/>
    </source>
</evidence>
<sequence>MGGVYIKFGQMLALQPDILSLEYCNELFDLLDKVTPFAYDQVEALIVEELGRPPAELFDSFESQPLASASIGQVHVAYLNGQKLAVKVQRPSAQRDFVGDIQIMKGAIQLIRRLGLKRLYWTI</sequence>
<dbReference type="InterPro" id="IPR011009">
    <property type="entry name" value="Kinase-like_dom_sf"/>
</dbReference>
<dbReference type="Pfam" id="PF03109">
    <property type="entry name" value="ABC1"/>
    <property type="match status" value="1"/>
</dbReference>